<dbReference type="AlphaFoldDB" id="A0A937HDC9"/>
<comment type="catalytic activity">
    <reaction evidence="1 7">
        <text>an S-(2-hydroxyacyl)glutathione + H2O = a 2-hydroxy carboxylate + glutathione + H(+)</text>
        <dbReference type="Rhea" id="RHEA:21864"/>
        <dbReference type="ChEBI" id="CHEBI:15377"/>
        <dbReference type="ChEBI" id="CHEBI:15378"/>
        <dbReference type="ChEBI" id="CHEBI:57925"/>
        <dbReference type="ChEBI" id="CHEBI:58896"/>
        <dbReference type="ChEBI" id="CHEBI:71261"/>
        <dbReference type="EC" id="3.1.2.6"/>
    </reaction>
</comment>
<dbReference type="InterPro" id="IPR036866">
    <property type="entry name" value="RibonucZ/Hydroxyglut_hydro"/>
</dbReference>
<evidence type="ECO:0000256" key="7">
    <source>
        <dbReference type="HAMAP-Rule" id="MF_01374"/>
    </source>
</evidence>
<comment type="similarity">
    <text evidence="3 7">Belongs to the metallo-beta-lactamase superfamily. Glyoxalase II family.</text>
</comment>
<dbReference type="PIRSF" id="PIRSF005457">
    <property type="entry name" value="Glx"/>
    <property type="match status" value="1"/>
</dbReference>
<evidence type="ECO:0000256" key="6">
    <source>
        <dbReference type="ARBA" id="ARBA00022833"/>
    </source>
</evidence>
<keyword evidence="6 7" id="KW-0862">Zinc</keyword>
<dbReference type="InterPro" id="IPR032282">
    <property type="entry name" value="HAGH_C"/>
</dbReference>
<dbReference type="CDD" id="cd07723">
    <property type="entry name" value="hydroxyacylglutathione_hydrolase_MBL-fold"/>
    <property type="match status" value="1"/>
</dbReference>
<feature type="binding site" evidence="7">
    <location>
        <position position="175"/>
    </location>
    <ligand>
        <name>Zn(2+)</name>
        <dbReference type="ChEBI" id="CHEBI:29105"/>
        <label>2</label>
    </ligand>
</feature>
<dbReference type="NCBIfam" id="TIGR03413">
    <property type="entry name" value="GSH_gloB"/>
    <property type="match status" value="1"/>
</dbReference>
<dbReference type="Pfam" id="PF00753">
    <property type="entry name" value="Lactamase_B"/>
    <property type="match status" value="1"/>
</dbReference>
<dbReference type="HAMAP" id="MF_01374">
    <property type="entry name" value="Glyoxalase_2"/>
    <property type="match status" value="1"/>
</dbReference>
<protein>
    <recommendedName>
        <fullName evidence="7">Hydroxyacylglutathione hydrolase</fullName>
        <ecNumber evidence="7">3.1.2.6</ecNumber>
    </recommendedName>
    <alternativeName>
        <fullName evidence="7">Glyoxalase II</fullName>
        <shortName evidence="7">Glx II</shortName>
    </alternativeName>
</protein>
<keyword evidence="5 7" id="KW-0378">Hydrolase</keyword>
<accession>A0A937HDC9</accession>
<evidence type="ECO:0000313" key="10">
    <source>
        <dbReference type="Proteomes" id="UP000785783"/>
    </source>
</evidence>
<evidence type="ECO:0000256" key="3">
    <source>
        <dbReference type="ARBA" id="ARBA00006759"/>
    </source>
</evidence>
<feature type="binding site" evidence="7">
    <location>
        <position position="120"/>
    </location>
    <ligand>
        <name>Zn(2+)</name>
        <dbReference type="ChEBI" id="CHEBI:29105"/>
        <label>1</label>
    </ligand>
</feature>
<sequence>MSQNKSSALEILQFPCLSDNYGFLVHDNESGETACIDTPETAPILAALEQKGWQLTQIWNTHHHYDHAGNNEEIKRATGCTITGPAGEADKIPAIDRAVDDGDTVMLGAHEARILNVGGHTLGHIAYHMDGHAFVGDSLFALGCGRVFEGTMAQMWDSLQKLAALPDGTQIYCAHEYTAGNAAFAVTIDPDNAALRARVREITALRAADKPTVPTEIALERATNPFLRATDAAVQAHLNMSGAAAADVFAEIRQRKDNF</sequence>
<dbReference type="Pfam" id="PF16123">
    <property type="entry name" value="HAGH_C"/>
    <property type="match status" value="1"/>
</dbReference>
<dbReference type="EMBL" id="JADHOK010000051">
    <property type="protein sequence ID" value="MBL6761945.1"/>
    <property type="molecule type" value="Genomic_DNA"/>
</dbReference>
<feature type="binding site" evidence="7">
    <location>
        <position position="64"/>
    </location>
    <ligand>
        <name>Zn(2+)</name>
        <dbReference type="ChEBI" id="CHEBI:29105"/>
        <label>1</label>
    </ligand>
</feature>
<dbReference type="SMART" id="SM00849">
    <property type="entry name" value="Lactamase_B"/>
    <property type="match status" value="1"/>
</dbReference>
<dbReference type="PANTHER" id="PTHR43705">
    <property type="entry name" value="HYDROXYACYLGLUTATHIONE HYDROLASE"/>
    <property type="match status" value="1"/>
</dbReference>
<feature type="binding site" evidence="7">
    <location>
        <position position="66"/>
    </location>
    <ligand>
        <name>Zn(2+)</name>
        <dbReference type="ChEBI" id="CHEBI:29105"/>
        <label>2</label>
    </ligand>
</feature>
<dbReference type="InterPro" id="IPR017782">
    <property type="entry name" value="Hydroxyacylglutathione_Hdrlase"/>
</dbReference>
<dbReference type="GO" id="GO:0046872">
    <property type="term" value="F:metal ion binding"/>
    <property type="evidence" value="ECO:0007669"/>
    <property type="project" value="UniProtKB-KW"/>
</dbReference>
<dbReference type="InterPro" id="IPR035680">
    <property type="entry name" value="Clx_II_MBL"/>
</dbReference>
<comment type="function">
    <text evidence="7">Thiolesterase that catalyzes the hydrolysis of S-D-lactoyl-glutathione to form glutathione and D-lactic acid.</text>
</comment>
<feature type="binding site" evidence="7">
    <location>
        <position position="62"/>
    </location>
    <ligand>
        <name>Zn(2+)</name>
        <dbReference type="ChEBI" id="CHEBI:29105"/>
        <label>1</label>
    </ligand>
</feature>
<evidence type="ECO:0000313" key="9">
    <source>
        <dbReference type="EMBL" id="MBL6761945.1"/>
    </source>
</evidence>
<dbReference type="Gene3D" id="3.60.15.10">
    <property type="entry name" value="Ribonuclease Z/Hydroxyacylglutathione hydrolase-like"/>
    <property type="match status" value="1"/>
</dbReference>
<evidence type="ECO:0000256" key="1">
    <source>
        <dbReference type="ARBA" id="ARBA00001623"/>
    </source>
</evidence>
<comment type="caution">
    <text evidence="9">The sequence shown here is derived from an EMBL/GenBank/DDBJ whole genome shotgun (WGS) entry which is preliminary data.</text>
</comment>
<comment type="pathway">
    <text evidence="2 7">Secondary metabolite metabolism; methylglyoxal degradation; (R)-lactate from methylglyoxal: step 2/2.</text>
</comment>
<dbReference type="GO" id="GO:0004416">
    <property type="term" value="F:hydroxyacylglutathione hydrolase activity"/>
    <property type="evidence" value="ECO:0007669"/>
    <property type="project" value="UniProtKB-UniRule"/>
</dbReference>
<feature type="domain" description="Metallo-beta-lactamase" evidence="8">
    <location>
        <begin position="19"/>
        <end position="175"/>
    </location>
</feature>
<dbReference type="InterPro" id="IPR050110">
    <property type="entry name" value="Glyoxalase_II_hydrolase"/>
</dbReference>
<dbReference type="SUPFAM" id="SSF56281">
    <property type="entry name" value="Metallo-hydrolase/oxidoreductase"/>
    <property type="match status" value="1"/>
</dbReference>
<feature type="binding site" evidence="7">
    <location>
        <position position="67"/>
    </location>
    <ligand>
        <name>Zn(2+)</name>
        <dbReference type="ChEBI" id="CHEBI:29105"/>
        <label>2</label>
    </ligand>
</feature>
<dbReference type="GO" id="GO:0019243">
    <property type="term" value="P:methylglyoxal catabolic process to D-lactate via S-lactoyl-glutathione"/>
    <property type="evidence" value="ECO:0007669"/>
    <property type="project" value="UniProtKB-UniRule"/>
</dbReference>
<organism evidence="9 10">
    <name type="scientific">PS1 clade bacterium</name>
    <dbReference type="NCBI Taxonomy" id="2175152"/>
    <lineage>
        <taxon>Bacteria</taxon>
        <taxon>Pseudomonadati</taxon>
        <taxon>Pseudomonadota</taxon>
        <taxon>Alphaproteobacteria</taxon>
        <taxon>PS1 clade</taxon>
    </lineage>
</organism>
<dbReference type="PANTHER" id="PTHR43705:SF1">
    <property type="entry name" value="HYDROXYACYLGLUTATHIONE HYDROLASE GLOB"/>
    <property type="match status" value="1"/>
</dbReference>
<feature type="binding site" evidence="7">
    <location>
        <position position="137"/>
    </location>
    <ligand>
        <name>Zn(2+)</name>
        <dbReference type="ChEBI" id="CHEBI:29105"/>
        <label>1</label>
    </ligand>
</feature>
<evidence type="ECO:0000256" key="4">
    <source>
        <dbReference type="ARBA" id="ARBA00022723"/>
    </source>
</evidence>
<proteinExistence type="inferred from homology"/>
<dbReference type="InterPro" id="IPR001279">
    <property type="entry name" value="Metallo-B-lactamas"/>
</dbReference>
<dbReference type="EC" id="3.1.2.6" evidence="7"/>
<evidence type="ECO:0000256" key="5">
    <source>
        <dbReference type="ARBA" id="ARBA00022801"/>
    </source>
</evidence>
<dbReference type="Proteomes" id="UP000785783">
    <property type="component" value="Unassembled WGS sequence"/>
</dbReference>
<reference evidence="9" key="1">
    <citation type="submission" date="2020-10" db="EMBL/GenBank/DDBJ databases">
        <title>Microbiome of the Black Sea water column analyzed by genome centric metagenomics.</title>
        <authorList>
            <person name="Cabello-Yeves P.J."/>
            <person name="Callieri C."/>
            <person name="Picazo A."/>
            <person name="Mehrshad M."/>
            <person name="Haro-Moreno J.M."/>
            <person name="Roda-Garcia J."/>
            <person name="Dzembekova N."/>
            <person name="Slabakova V."/>
            <person name="Slabakova N."/>
            <person name="Moncheva S."/>
            <person name="Rodriguez-Valera F."/>
        </authorList>
    </citation>
    <scope>NUCLEOTIDE SEQUENCE</scope>
    <source>
        <strain evidence="9">BS307-5m-G5</strain>
    </source>
</reference>
<feature type="binding site" evidence="7">
    <location>
        <position position="137"/>
    </location>
    <ligand>
        <name>Zn(2+)</name>
        <dbReference type="ChEBI" id="CHEBI:29105"/>
        <label>2</label>
    </ligand>
</feature>
<comment type="cofactor">
    <cofactor evidence="7">
        <name>Zn(2+)</name>
        <dbReference type="ChEBI" id="CHEBI:29105"/>
    </cofactor>
    <text evidence="7">Binds 2 Zn(2+) ions per subunit.</text>
</comment>
<gene>
    <name evidence="7 9" type="primary">gloB</name>
    <name evidence="9" type="ORF">ISQ19_04530</name>
</gene>
<evidence type="ECO:0000256" key="2">
    <source>
        <dbReference type="ARBA" id="ARBA00004963"/>
    </source>
</evidence>
<keyword evidence="4 7" id="KW-0479">Metal-binding</keyword>
<comment type="subunit">
    <text evidence="7">Monomer.</text>
</comment>
<evidence type="ECO:0000259" key="8">
    <source>
        <dbReference type="SMART" id="SM00849"/>
    </source>
</evidence>
<name>A0A937HDC9_9PROT</name>